<protein>
    <submittedName>
        <fullName evidence="1">Uncharacterized protein</fullName>
    </submittedName>
</protein>
<dbReference type="Proteomes" id="UP000445000">
    <property type="component" value="Unassembled WGS sequence"/>
</dbReference>
<dbReference type="EMBL" id="BLJN01000003">
    <property type="protein sequence ID" value="GFE81627.1"/>
    <property type="molecule type" value="Genomic_DNA"/>
</dbReference>
<sequence>MSRVDHVTLDETLRQALTQGLAATELWSLLLSVLEQRAAQRTPAMVRQQWESDRFVQPCAVNQRILNELDSHLLAAAADFEALELSPLAPLASCSSVALTSQNRIVSTARGTEVVSDPTNVLALECAKRLREAPGATIKLTTSHRCVRAQAIPKRPGFAAHFRMFCLASAAHERKDHGFTTEALIDHIRTHIAALDRLEQHGYRFPDRTLRLLCTPERLHLATRIAEAIPEMPATLAPLEHKYYDGLRFMLDAGTPDGNAIPLIDGGAFDWLRKLTDNQRMVYIASGMGSQLAALLFRRVAQIA</sequence>
<proteinExistence type="predicted"/>
<evidence type="ECO:0000313" key="2">
    <source>
        <dbReference type="Proteomes" id="UP000445000"/>
    </source>
</evidence>
<reference evidence="2" key="1">
    <citation type="submission" date="2020-01" db="EMBL/GenBank/DDBJ databases">
        <title>'Steroidobacter agaridevorans' sp. nov., agar-degrading bacteria isolated from rhizosphere soils.</title>
        <authorList>
            <person name="Ikenaga M."/>
            <person name="Kataoka M."/>
            <person name="Murouchi A."/>
            <person name="Katsuragi S."/>
            <person name="Sakai M."/>
        </authorList>
    </citation>
    <scope>NUCLEOTIDE SEQUENCE [LARGE SCALE GENOMIC DNA]</scope>
    <source>
        <strain evidence="2">YU21-B</strain>
    </source>
</reference>
<gene>
    <name evidence="1" type="ORF">GCM10011487_36270</name>
</gene>
<name>A0A829YED5_9GAMM</name>
<dbReference type="AlphaFoldDB" id="A0A829YED5"/>
<accession>A0A829YED5</accession>
<organism evidence="1 2">
    <name type="scientific">Steroidobacter agaridevorans</name>
    <dbReference type="NCBI Taxonomy" id="2695856"/>
    <lineage>
        <taxon>Bacteria</taxon>
        <taxon>Pseudomonadati</taxon>
        <taxon>Pseudomonadota</taxon>
        <taxon>Gammaproteobacteria</taxon>
        <taxon>Steroidobacterales</taxon>
        <taxon>Steroidobacteraceae</taxon>
        <taxon>Steroidobacter</taxon>
    </lineage>
</organism>
<keyword evidence="2" id="KW-1185">Reference proteome</keyword>
<comment type="caution">
    <text evidence="1">The sequence shown here is derived from an EMBL/GenBank/DDBJ whole genome shotgun (WGS) entry which is preliminary data.</text>
</comment>
<evidence type="ECO:0000313" key="1">
    <source>
        <dbReference type="EMBL" id="GFE81627.1"/>
    </source>
</evidence>
<dbReference type="RefSeq" id="WP_161813247.1">
    <property type="nucleotide sequence ID" value="NZ_BLJN01000003.1"/>
</dbReference>